<proteinExistence type="predicted"/>
<protein>
    <recommendedName>
        <fullName evidence="4">DUF1552 domain-containing protein</fullName>
    </recommendedName>
</protein>
<dbReference type="EMBL" id="PUHZ01000020">
    <property type="protein sequence ID" value="PQO44221.1"/>
    <property type="molecule type" value="Genomic_DNA"/>
</dbReference>
<keyword evidence="1" id="KW-0732">Signal</keyword>
<dbReference type="OrthoDB" id="9146593at2"/>
<feature type="chain" id="PRO_5015696933" description="DUF1552 domain-containing protein" evidence="1">
    <location>
        <begin position="20"/>
        <end position="439"/>
    </location>
</feature>
<accession>A0A2S8GIS1</accession>
<evidence type="ECO:0000256" key="1">
    <source>
        <dbReference type="SAM" id="SignalP"/>
    </source>
</evidence>
<evidence type="ECO:0000313" key="3">
    <source>
        <dbReference type="Proteomes" id="UP000237819"/>
    </source>
</evidence>
<gene>
    <name evidence="2" type="ORF">C5Y93_19850</name>
</gene>
<dbReference type="InterPro" id="IPR011447">
    <property type="entry name" value="DUF1552"/>
</dbReference>
<dbReference type="RefSeq" id="WP_105337190.1">
    <property type="nucleotide sequence ID" value="NZ_PUHZ01000020.1"/>
</dbReference>
<name>A0A2S8GIS1_9BACT</name>
<reference evidence="2 3" key="1">
    <citation type="submission" date="2018-02" db="EMBL/GenBank/DDBJ databases">
        <title>Comparative genomes isolates from brazilian mangrove.</title>
        <authorList>
            <person name="Araujo J.E."/>
            <person name="Taketani R.G."/>
            <person name="Silva M.C.P."/>
            <person name="Loureco M.V."/>
            <person name="Andreote F.D."/>
        </authorList>
    </citation>
    <scope>NUCLEOTIDE SEQUENCE [LARGE SCALE GENOMIC DNA]</scope>
    <source>
        <strain evidence="2 3">Nap-Phe MGV</strain>
    </source>
</reference>
<organism evidence="2 3">
    <name type="scientific">Blastopirellula marina</name>
    <dbReference type="NCBI Taxonomy" id="124"/>
    <lineage>
        <taxon>Bacteria</taxon>
        <taxon>Pseudomonadati</taxon>
        <taxon>Planctomycetota</taxon>
        <taxon>Planctomycetia</taxon>
        <taxon>Pirellulales</taxon>
        <taxon>Pirellulaceae</taxon>
        <taxon>Blastopirellula</taxon>
    </lineage>
</organism>
<dbReference type="AlphaFoldDB" id="A0A2S8GIS1"/>
<feature type="signal peptide" evidence="1">
    <location>
        <begin position="1"/>
        <end position="19"/>
    </location>
</feature>
<dbReference type="Pfam" id="PF07586">
    <property type="entry name" value="HXXSHH"/>
    <property type="match status" value="1"/>
</dbReference>
<evidence type="ECO:0000313" key="2">
    <source>
        <dbReference type="EMBL" id="PQO44221.1"/>
    </source>
</evidence>
<comment type="caution">
    <text evidence="2">The sequence shown here is derived from an EMBL/GenBank/DDBJ whole genome shotgun (WGS) entry which is preliminary data.</text>
</comment>
<sequence length="439" mass="48437">MKRRLSRRMMLRGLGVSMALPWMESTSVWGEQPKATGGAKSADGSAAPLRFAVLFAGNGFHRTEWWAKGAGKEMELGGVLSPLTDYRERLLFLQGLYNEEALKGNIHSSQTGNLLSGAPLASGGEIRSGASVDQVLAQRYGNGTKVPSLVLACEKSNPSVHKNYSMLYSSHISWSSPTTPTPLELYPSLAFDRLFKEGSHRSDASVLDAVLSDASDLRRQISESDRRKLDEYLNSVREVERRIENAGRRGELQGWKPTLTEPNIPRPNDGVPQDVGEHMRLMCDLLVLGFQTDATRICTLKLNNDHSSLRFPNLGIDYMIHHLLSHQDSADWLTVNQFFVKQLAYIAAKLDAVQEGERTALDNSVIMFCSSMLSGSTHDATQLPVIVLGGAGGKLETGRVLDYRDQPNRKMCSLYLSLMDKFGVSLDSFGDSTERLANV</sequence>
<dbReference type="Proteomes" id="UP000237819">
    <property type="component" value="Unassembled WGS sequence"/>
</dbReference>
<evidence type="ECO:0008006" key="4">
    <source>
        <dbReference type="Google" id="ProtNLM"/>
    </source>
</evidence>